<reference evidence="3" key="1">
    <citation type="submission" date="2019-11" db="EMBL/GenBank/DDBJ databases">
        <authorList>
            <person name="Feng L."/>
        </authorList>
    </citation>
    <scope>NUCLEOTIDE SEQUENCE</scope>
    <source>
        <strain evidence="3">BhanseniiLFYP23</strain>
    </source>
</reference>
<organism evidence="3">
    <name type="scientific">Blautia hansenii</name>
    <name type="common">Ruminococcus hansenii</name>
    <dbReference type="NCBI Taxonomy" id="1322"/>
    <lineage>
        <taxon>Bacteria</taxon>
        <taxon>Bacillati</taxon>
        <taxon>Bacillota</taxon>
        <taxon>Clostridia</taxon>
        <taxon>Lachnospirales</taxon>
        <taxon>Lachnospiraceae</taxon>
        <taxon>Blautia</taxon>
    </lineage>
</organism>
<feature type="transmembrane region" description="Helical" evidence="2">
    <location>
        <begin position="174"/>
        <end position="193"/>
    </location>
</feature>
<evidence type="ECO:0000256" key="2">
    <source>
        <dbReference type="SAM" id="Phobius"/>
    </source>
</evidence>
<sequence length="319" mass="35496">MNIQGDQILELIKGLWSFVPKEYMILIYLVGTVFAFLNCFMGYRLRKVWGCILGIFMGGGVGFGAGLYFLQDKMMAGVAAAAGALIFGLLAWLLYKFGVFVMCTALVYSIVVSFFQDAGLTQHFIALIIGLFAGTFALGYEKQMVIGITALCGGLGGIHLMMEMLEKDAGAGELLLGLIMAAIGVAVQAAPCMKGKDWEAKLFRLPSGRKKKKVVKKTKVKEVSHSTRNKNSSDNNKKSAVKKKKYQQDVFDEEDYDDDELNVIEHEDFDKTQEYEIGKKQYDKQSQMLYMGPGIGIDLDDLNRELSQEIKKIYKDDGQ</sequence>
<keyword evidence="2" id="KW-0472">Membrane</keyword>
<feature type="transmembrane region" description="Helical" evidence="2">
    <location>
        <begin position="121"/>
        <end position="138"/>
    </location>
</feature>
<proteinExistence type="predicted"/>
<evidence type="ECO:0000256" key="1">
    <source>
        <dbReference type="SAM" id="MobiDB-lite"/>
    </source>
</evidence>
<feature type="transmembrane region" description="Helical" evidence="2">
    <location>
        <begin position="75"/>
        <end position="94"/>
    </location>
</feature>
<feature type="region of interest" description="Disordered" evidence="1">
    <location>
        <begin position="210"/>
        <end position="247"/>
    </location>
</feature>
<evidence type="ECO:0008006" key="4">
    <source>
        <dbReference type="Google" id="ProtNLM"/>
    </source>
</evidence>
<feature type="transmembrane region" description="Helical" evidence="2">
    <location>
        <begin position="48"/>
        <end position="69"/>
    </location>
</feature>
<feature type="compositionally biased region" description="Basic residues" evidence="1">
    <location>
        <begin position="210"/>
        <end position="219"/>
    </location>
</feature>
<feature type="transmembrane region" description="Helical" evidence="2">
    <location>
        <begin position="145"/>
        <end position="162"/>
    </location>
</feature>
<accession>A0A6N2U4C0</accession>
<feature type="transmembrane region" description="Helical" evidence="2">
    <location>
        <begin position="99"/>
        <end position="115"/>
    </location>
</feature>
<evidence type="ECO:0000313" key="3">
    <source>
        <dbReference type="EMBL" id="VYT13364.1"/>
    </source>
</evidence>
<dbReference type="EMBL" id="CACRSY010000012">
    <property type="protein sequence ID" value="VYT13364.1"/>
    <property type="molecule type" value="Genomic_DNA"/>
</dbReference>
<name>A0A6N2U4C0_BLAHA</name>
<dbReference type="RefSeq" id="WP_156342438.1">
    <property type="nucleotide sequence ID" value="NZ_CACRSY010000012.1"/>
</dbReference>
<feature type="transmembrane region" description="Helical" evidence="2">
    <location>
        <begin position="23"/>
        <end position="41"/>
    </location>
</feature>
<gene>
    <name evidence="3" type="ORF">BHLFYP23_00291</name>
</gene>
<dbReference type="AlphaFoldDB" id="A0A6N2U4C0"/>
<keyword evidence="2" id="KW-1133">Transmembrane helix</keyword>
<keyword evidence="2" id="KW-0812">Transmembrane</keyword>
<protein>
    <recommendedName>
        <fullName evidence="4">DUF4203 domain-containing protein</fullName>
    </recommendedName>
</protein>